<dbReference type="RefSeq" id="WP_368653919.1">
    <property type="nucleotide sequence ID" value="NZ_CP162599.1"/>
</dbReference>
<feature type="transmembrane region" description="Helical" evidence="3">
    <location>
        <begin position="37"/>
        <end position="55"/>
    </location>
</feature>
<evidence type="ECO:0000256" key="1">
    <source>
        <dbReference type="ARBA" id="ARBA00004127"/>
    </source>
</evidence>
<evidence type="ECO:0000256" key="3">
    <source>
        <dbReference type="SAM" id="Phobius"/>
    </source>
</evidence>
<feature type="domain" description="EamA" evidence="4">
    <location>
        <begin position="12"/>
        <end position="143"/>
    </location>
</feature>
<keyword evidence="3" id="KW-0472">Membrane</keyword>
<keyword evidence="3" id="KW-1133">Transmembrane helix</keyword>
<proteinExistence type="inferred from homology"/>
<feature type="transmembrane region" description="Helical" evidence="3">
    <location>
        <begin position="188"/>
        <end position="210"/>
    </location>
</feature>
<comment type="similarity">
    <text evidence="2">Belongs to the EamA transporter family.</text>
</comment>
<feature type="transmembrane region" description="Helical" evidence="3">
    <location>
        <begin position="153"/>
        <end position="181"/>
    </location>
</feature>
<feature type="transmembrane region" description="Helical" evidence="3">
    <location>
        <begin position="99"/>
        <end position="117"/>
    </location>
</feature>
<dbReference type="EMBL" id="CP162599">
    <property type="protein sequence ID" value="XDK33237.1"/>
    <property type="molecule type" value="Genomic_DNA"/>
</dbReference>
<gene>
    <name evidence="5" type="ORF">AB4Y30_02395</name>
</gene>
<dbReference type="InterPro" id="IPR037185">
    <property type="entry name" value="EmrE-like"/>
</dbReference>
<protein>
    <submittedName>
        <fullName evidence="5">EamA family transporter</fullName>
    </submittedName>
</protein>
<dbReference type="GO" id="GO:0016020">
    <property type="term" value="C:membrane"/>
    <property type="evidence" value="ECO:0007669"/>
    <property type="project" value="InterPro"/>
</dbReference>
<comment type="subcellular location">
    <subcellularLocation>
        <location evidence="1">Endomembrane system</location>
        <topology evidence="1">Multi-pass membrane protein</topology>
    </subcellularLocation>
</comment>
<reference evidence="5" key="1">
    <citation type="submission" date="2024-07" db="EMBL/GenBank/DDBJ databases">
        <title>Halotolerant mesophilic bacterium Ornithinibacillus sp. 4-3, sp. nov., isolated from soil.</title>
        <authorList>
            <person name="Sidarenka A.V."/>
            <person name="Guliayeva D.E."/>
            <person name="Leanovich S.I."/>
            <person name="Hileuskaya K.S."/>
            <person name="Akhremchuk A.E."/>
            <person name="Sikolenko M.A."/>
            <person name="Valentovich L.N."/>
        </authorList>
    </citation>
    <scope>NUCLEOTIDE SEQUENCE</scope>
    <source>
        <strain evidence="5">4-3</strain>
    </source>
</reference>
<feature type="transmembrane region" description="Helical" evidence="3">
    <location>
        <begin position="276"/>
        <end position="297"/>
    </location>
</feature>
<feature type="transmembrane region" description="Helical" evidence="3">
    <location>
        <begin position="12"/>
        <end position="31"/>
    </location>
</feature>
<dbReference type="SUPFAM" id="SSF103481">
    <property type="entry name" value="Multidrug resistance efflux transporter EmrE"/>
    <property type="match status" value="1"/>
</dbReference>
<organism evidence="5">
    <name type="scientific">Ornithinibacillus sp. 4-3</name>
    <dbReference type="NCBI Taxonomy" id="3231488"/>
    <lineage>
        <taxon>Bacteria</taxon>
        <taxon>Bacillati</taxon>
        <taxon>Bacillota</taxon>
        <taxon>Bacilli</taxon>
        <taxon>Bacillales</taxon>
        <taxon>Bacillaceae</taxon>
        <taxon>Ornithinibacillus</taxon>
    </lineage>
</organism>
<keyword evidence="3" id="KW-0812">Transmembrane</keyword>
<evidence type="ECO:0000256" key="2">
    <source>
        <dbReference type="ARBA" id="ARBA00007362"/>
    </source>
</evidence>
<feature type="transmembrane region" description="Helical" evidence="3">
    <location>
        <begin position="75"/>
        <end position="93"/>
    </location>
</feature>
<dbReference type="AlphaFoldDB" id="A0AB39HP94"/>
<evidence type="ECO:0000313" key="5">
    <source>
        <dbReference type="EMBL" id="XDK33237.1"/>
    </source>
</evidence>
<feature type="transmembrane region" description="Helical" evidence="3">
    <location>
        <begin position="253"/>
        <end position="270"/>
    </location>
</feature>
<feature type="transmembrane region" description="Helical" evidence="3">
    <location>
        <begin position="129"/>
        <end position="147"/>
    </location>
</feature>
<sequence length="307" mass="34655">METTVKRNTFKLGVFVLLGSALLTSLNQVFYANKVQTIHPFLFTGISFLITSLYFQFFYLRQKVDRQWKVTYKPLLKLNLASIITFMGFYYALKYIEPAIVSSLQMGIGPIFILMILVLQKQSVITTQWIIAVGTLLASMILIWIVLSGNSGVGLLFSIETFLAITGSILCGVGAVLCSVYSKQLNEIGWTSSMILANRFIGIVVVSLILTYDSISPYFQENISWILFVPFFGVLLPMYLLQKGIQYTNTFMVMMSLCFIPVFTFIFQLIDSRIELSLPSLGGITLLFIMGIYSIYVENKKSIHIVN</sequence>
<dbReference type="Pfam" id="PF00892">
    <property type="entry name" value="EamA"/>
    <property type="match status" value="1"/>
</dbReference>
<accession>A0AB39HP94</accession>
<dbReference type="InterPro" id="IPR000620">
    <property type="entry name" value="EamA_dom"/>
</dbReference>
<evidence type="ECO:0000259" key="4">
    <source>
        <dbReference type="Pfam" id="PF00892"/>
    </source>
</evidence>
<feature type="transmembrane region" description="Helical" evidence="3">
    <location>
        <begin position="222"/>
        <end position="241"/>
    </location>
</feature>
<name>A0AB39HP94_9BACI</name>